<evidence type="ECO:0000313" key="2">
    <source>
        <dbReference type="EMBL" id="KAF9065039.1"/>
    </source>
</evidence>
<dbReference type="OrthoDB" id="550558at2759"/>
<dbReference type="InterPro" id="IPR004843">
    <property type="entry name" value="Calcineurin-like_PHP"/>
</dbReference>
<keyword evidence="3" id="KW-1185">Reference proteome</keyword>
<accession>A0A9P5PG45</accession>
<evidence type="ECO:0000313" key="3">
    <source>
        <dbReference type="Proteomes" id="UP000772434"/>
    </source>
</evidence>
<dbReference type="Proteomes" id="UP000772434">
    <property type="component" value="Unassembled WGS sequence"/>
</dbReference>
<name>A0A9P5PG45_9AGAR</name>
<comment type="caution">
    <text evidence="2">The sequence shown here is derived from an EMBL/GenBank/DDBJ whole genome shotgun (WGS) entry which is preliminary data.</text>
</comment>
<sequence length="264" mass="29959">MQIQILSDLHLEIERATTAPGQEFYHYNIPANSDTLVLLGDIGWTTEPRLFEWLELQLRKFQTIFFVSGNHEPYRSSIDDSHQRLREFSTKVNANSSLGSFFLLDRTRHDISPTLTILGCSLWSALNQDDLDILSWSLTDFRRIGEFNPTVHSALHKADLTWLNETVSSMVQHEPERQIVIFTHHAPTKEGTGSPQYADGPTSSAFASELTGEACWASGHVKLWAFVHTHWCCDFERNGVRLYSNQRGYGEGQASYDAGKVVEI</sequence>
<dbReference type="InterPro" id="IPR029052">
    <property type="entry name" value="Metallo-depent_PP-like"/>
</dbReference>
<dbReference type="EMBL" id="JADNRY010000110">
    <property type="protein sequence ID" value="KAF9065039.1"/>
    <property type="molecule type" value="Genomic_DNA"/>
</dbReference>
<dbReference type="Gene3D" id="3.60.21.10">
    <property type="match status" value="1"/>
</dbReference>
<gene>
    <name evidence="2" type="ORF">BDP27DRAFT_1298554</name>
</gene>
<dbReference type="GO" id="GO:0016787">
    <property type="term" value="F:hydrolase activity"/>
    <property type="evidence" value="ECO:0007669"/>
    <property type="project" value="InterPro"/>
</dbReference>
<organism evidence="2 3">
    <name type="scientific">Rhodocollybia butyracea</name>
    <dbReference type="NCBI Taxonomy" id="206335"/>
    <lineage>
        <taxon>Eukaryota</taxon>
        <taxon>Fungi</taxon>
        <taxon>Dikarya</taxon>
        <taxon>Basidiomycota</taxon>
        <taxon>Agaricomycotina</taxon>
        <taxon>Agaricomycetes</taxon>
        <taxon>Agaricomycetidae</taxon>
        <taxon>Agaricales</taxon>
        <taxon>Marasmiineae</taxon>
        <taxon>Omphalotaceae</taxon>
        <taxon>Rhodocollybia</taxon>
    </lineage>
</organism>
<dbReference type="PANTHER" id="PTHR37844">
    <property type="entry name" value="SER/THR PROTEIN PHOSPHATASE SUPERFAMILY (AFU_ORTHOLOGUE AFUA_1G14840)"/>
    <property type="match status" value="1"/>
</dbReference>
<evidence type="ECO:0000259" key="1">
    <source>
        <dbReference type="Pfam" id="PF00149"/>
    </source>
</evidence>
<dbReference type="AlphaFoldDB" id="A0A9P5PG45"/>
<protein>
    <submittedName>
        <fullName evidence="2">Ser/Thr protein phosphatase protein</fullName>
    </submittedName>
</protein>
<dbReference type="PANTHER" id="PTHR37844:SF2">
    <property type="entry name" value="SER_THR PROTEIN PHOSPHATASE SUPERFAMILY (AFU_ORTHOLOGUE AFUA_1G14840)"/>
    <property type="match status" value="1"/>
</dbReference>
<reference evidence="2" key="1">
    <citation type="submission" date="2020-11" db="EMBL/GenBank/DDBJ databases">
        <authorList>
            <consortium name="DOE Joint Genome Institute"/>
            <person name="Ahrendt S."/>
            <person name="Riley R."/>
            <person name="Andreopoulos W."/>
            <person name="Labutti K."/>
            <person name="Pangilinan J."/>
            <person name="Ruiz-Duenas F.J."/>
            <person name="Barrasa J.M."/>
            <person name="Sanchez-Garcia M."/>
            <person name="Camarero S."/>
            <person name="Miyauchi S."/>
            <person name="Serrano A."/>
            <person name="Linde D."/>
            <person name="Babiker R."/>
            <person name="Drula E."/>
            <person name="Ayuso-Fernandez I."/>
            <person name="Pacheco R."/>
            <person name="Padilla G."/>
            <person name="Ferreira P."/>
            <person name="Barriuso J."/>
            <person name="Kellner H."/>
            <person name="Castanera R."/>
            <person name="Alfaro M."/>
            <person name="Ramirez L."/>
            <person name="Pisabarro A.G."/>
            <person name="Kuo A."/>
            <person name="Tritt A."/>
            <person name="Lipzen A."/>
            <person name="He G."/>
            <person name="Yan M."/>
            <person name="Ng V."/>
            <person name="Cullen D."/>
            <person name="Martin F."/>
            <person name="Rosso M.-N."/>
            <person name="Henrissat B."/>
            <person name="Hibbett D."/>
            <person name="Martinez A.T."/>
            <person name="Grigoriev I.V."/>
        </authorList>
    </citation>
    <scope>NUCLEOTIDE SEQUENCE</scope>
    <source>
        <strain evidence="2">AH 40177</strain>
    </source>
</reference>
<feature type="domain" description="Calcineurin-like phosphoesterase" evidence="1">
    <location>
        <begin position="2"/>
        <end position="231"/>
    </location>
</feature>
<proteinExistence type="predicted"/>
<dbReference type="SUPFAM" id="SSF56300">
    <property type="entry name" value="Metallo-dependent phosphatases"/>
    <property type="match status" value="1"/>
</dbReference>
<dbReference type="Pfam" id="PF00149">
    <property type="entry name" value="Metallophos"/>
    <property type="match status" value="1"/>
</dbReference>